<keyword evidence="5" id="KW-0547">Nucleotide-binding</keyword>
<keyword evidence="6 15" id="KW-0067">ATP-binding</keyword>
<comment type="subcellular location">
    <subcellularLocation>
        <location evidence="1">Cell membrane</location>
        <topology evidence="1">Multi-pass membrane protein</topology>
    </subcellularLocation>
</comment>
<evidence type="ECO:0000256" key="5">
    <source>
        <dbReference type="ARBA" id="ARBA00022741"/>
    </source>
</evidence>
<evidence type="ECO:0000256" key="7">
    <source>
        <dbReference type="ARBA" id="ARBA00022967"/>
    </source>
</evidence>
<evidence type="ECO:0000256" key="3">
    <source>
        <dbReference type="ARBA" id="ARBA00022475"/>
    </source>
</evidence>
<keyword evidence="7" id="KW-1278">Translocase</keyword>
<feature type="transmembrane region" description="Helical" evidence="11">
    <location>
        <begin position="177"/>
        <end position="200"/>
    </location>
</feature>
<organism evidence="15 16">
    <name type="scientific">Delftia lacustris</name>
    <dbReference type="NCBI Taxonomy" id="558537"/>
    <lineage>
        <taxon>Bacteria</taxon>
        <taxon>Pseudomonadati</taxon>
        <taxon>Pseudomonadota</taxon>
        <taxon>Betaproteobacteria</taxon>
        <taxon>Burkholderiales</taxon>
        <taxon>Comamonadaceae</taxon>
        <taxon>Delftia</taxon>
    </lineage>
</organism>
<dbReference type="SUPFAM" id="SSF90123">
    <property type="entry name" value="ABC transporter transmembrane region"/>
    <property type="match status" value="1"/>
</dbReference>
<dbReference type="GO" id="GO:0005524">
    <property type="term" value="F:ATP binding"/>
    <property type="evidence" value="ECO:0007669"/>
    <property type="project" value="UniProtKB-KW"/>
</dbReference>
<dbReference type="SMART" id="SM00382">
    <property type="entry name" value="AAA"/>
    <property type="match status" value="1"/>
</dbReference>
<feature type="transmembrane region" description="Helical" evidence="11">
    <location>
        <begin position="87"/>
        <end position="111"/>
    </location>
</feature>
<keyword evidence="2" id="KW-0813">Transport</keyword>
<evidence type="ECO:0000256" key="8">
    <source>
        <dbReference type="ARBA" id="ARBA00022989"/>
    </source>
</evidence>
<keyword evidence="8 11" id="KW-1133">Transmembrane helix</keyword>
<dbReference type="CDD" id="cd18552">
    <property type="entry name" value="ABC_6TM_MsbA_like"/>
    <property type="match status" value="1"/>
</dbReference>
<name>A0A1H3QRP8_9BURK</name>
<dbReference type="GO" id="GO:0005886">
    <property type="term" value="C:plasma membrane"/>
    <property type="evidence" value="ECO:0007669"/>
    <property type="project" value="UniProtKB-SubCell"/>
</dbReference>
<evidence type="ECO:0000256" key="6">
    <source>
        <dbReference type="ARBA" id="ARBA00022840"/>
    </source>
</evidence>
<evidence type="ECO:0000313" key="16">
    <source>
        <dbReference type="Proteomes" id="UP000183417"/>
    </source>
</evidence>
<dbReference type="EMBL" id="FNPE01000013">
    <property type="protein sequence ID" value="SDZ16262.1"/>
    <property type="molecule type" value="Genomic_DNA"/>
</dbReference>
<dbReference type="InterPro" id="IPR039421">
    <property type="entry name" value="Type_1_exporter"/>
</dbReference>
<dbReference type="KEGG" id="dla:I6G47_06705"/>
<dbReference type="PANTHER" id="PTHR43394:SF1">
    <property type="entry name" value="ATP-BINDING CASSETTE SUB-FAMILY B MEMBER 10, MITOCHONDRIAL"/>
    <property type="match status" value="1"/>
</dbReference>
<dbReference type="Pfam" id="PF00005">
    <property type="entry name" value="ABC_tran"/>
    <property type="match status" value="1"/>
</dbReference>
<dbReference type="InterPro" id="IPR003439">
    <property type="entry name" value="ABC_transporter-like_ATP-bd"/>
</dbReference>
<dbReference type="Gene3D" id="3.40.50.300">
    <property type="entry name" value="P-loop containing nucleotide triphosphate hydrolases"/>
    <property type="match status" value="1"/>
</dbReference>
<dbReference type="InterPro" id="IPR017871">
    <property type="entry name" value="ABC_transporter-like_CS"/>
</dbReference>
<dbReference type="InterPro" id="IPR011527">
    <property type="entry name" value="ABC1_TM_dom"/>
</dbReference>
<evidence type="ECO:0000256" key="2">
    <source>
        <dbReference type="ARBA" id="ARBA00022448"/>
    </source>
</evidence>
<feature type="transmembrane region" description="Helical" evidence="11">
    <location>
        <begin position="264"/>
        <end position="290"/>
    </location>
</feature>
<keyword evidence="4 11" id="KW-0812">Transmembrane</keyword>
<dbReference type="PROSITE" id="PS00211">
    <property type="entry name" value="ABC_TRANSPORTER_1"/>
    <property type="match status" value="1"/>
</dbReference>
<dbReference type="GeneID" id="94692827"/>
<evidence type="ECO:0000259" key="12">
    <source>
        <dbReference type="PROSITE" id="PS50893"/>
    </source>
</evidence>
<dbReference type="Pfam" id="PF00664">
    <property type="entry name" value="ABC_membrane"/>
    <property type="match status" value="1"/>
</dbReference>
<feature type="domain" description="ABC transporter" evidence="12">
    <location>
        <begin position="368"/>
        <end position="602"/>
    </location>
</feature>
<proteinExistence type="predicted"/>
<evidence type="ECO:0000256" key="11">
    <source>
        <dbReference type="SAM" id="Phobius"/>
    </source>
</evidence>
<evidence type="ECO:0000256" key="1">
    <source>
        <dbReference type="ARBA" id="ARBA00004651"/>
    </source>
</evidence>
<evidence type="ECO:0000313" key="17">
    <source>
        <dbReference type="Proteomes" id="UP000595064"/>
    </source>
</evidence>
<dbReference type="InterPro" id="IPR003593">
    <property type="entry name" value="AAA+_ATPase"/>
</dbReference>
<dbReference type="GO" id="GO:0016887">
    <property type="term" value="F:ATP hydrolysis activity"/>
    <property type="evidence" value="ECO:0007669"/>
    <property type="project" value="InterPro"/>
</dbReference>
<sequence>MHAPSSPPPAPAPSAAPAAHDLASTLTLSQRLKRLSPYFGGQRLAWTMAVAATLVGAVTEPLIPALLQPLLDSGFTDGTLPLWSVPLAIIGVFLVRGLSQFVGQYALARIANEGMLALRRRLFERLLAADMALFSRQSASSLSNTVVYEVQTGSTLLVQAMLGISRDGFTLVALLGYLLYLNWQLTLVVAAVVPGVAWIMKTLSRRLYRITKISQEATDSLAYVVEENVLAHRMVRLHGAQQGQQKRFGGLSGQLRKLAIKATIASAAMTPLTQLLAAAALSAVICIALWQSRGTGAAAANVQDVTVGSFAAFITAMLMLIAPIRRLADVANPITRGVAALERGLHLLEGSGDETGGTQVPGKARGEIELRDVSVQFGEDKAPALSHVDLRVRPGEVVALVGPSGAGKTTLVNLLPRFLQPTDGQLLLDGTPLPEWDLAALRQQFAMVSQDVVMFNDTIAANVALGGVEDEALLWAALDAANLGSHVRGLPQGLQTVVGHNASQLSGGQRQRLAIARALYKDAPVLILDEATSALDNESERLVQEALTRLMQGRTTLVIAHRLSTIEHADRVVVMERGRIAEQGTHAELLARDGLYARLSRNHAT</sequence>
<dbReference type="NCBIfam" id="TIGR02203">
    <property type="entry name" value="MsbA_lipidA"/>
    <property type="match status" value="1"/>
</dbReference>
<dbReference type="EMBL" id="CP065748">
    <property type="protein sequence ID" value="QPS82765.1"/>
    <property type="molecule type" value="Genomic_DNA"/>
</dbReference>
<dbReference type="InterPro" id="IPR036640">
    <property type="entry name" value="ABC1_TM_sf"/>
</dbReference>
<feature type="transmembrane region" description="Helical" evidence="11">
    <location>
        <begin position="44"/>
        <end position="67"/>
    </location>
</feature>
<dbReference type="Proteomes" id="UP000595064">
    <property type="component" value="Chromosome"/>
</dbReference>
<evidence type="ECO:0000259" key="13">
    <source>
        <dbReference type="PROSITE" id="PS50929"/>
    </source>
</evidence>
<keyword evidence="10 11" id="KW-0472">Membrane</keyword>
<dbReference type="Proteomes" id="UP000183417">
    <property type="component" value="Unassembled WGS sequence"/>
</dbReference>
<dbReference type="PROSITE" id="PS50893">
    <property type="entry name" value="ABC_TRANSPORTER_2"/>
    <property type="match status" value="1"/>
</dbReference>
<reference evidence="15 16" key="1">
    <citation type="submission" date="2016-10" db="EMBL/GenBank/DDBJ databases">
        <authorList>
            <person name="de Groot N.N."/>
        </authorList>
    </citation>
    <scope>NUCLEOTIDE SEQUENCE [LARGE SCALE GENOMIC DNA]</scope>
    <source>
        <strain evidence="15 16">LMG 24775</strain>
    </source>
</reference>
<evidence type="ECO:0000313" key="15">
    <source>
        <dbReference type="EMBL" id="SDZ16262.1"/>
    </source>
</evidence>
<dbReference type="RefSeq" id="WP_016452860.1">
    <property type="nucleotide sequence ID" value="NZ_AP025556.1"/>
</dbReference>
<dbReference type="GO" id="GO:0034040">
    <property type="term" value="F:ATPase-coupled lipid transmembrane transporter activity"/>
    <property type="evidence" value="ECO:0007669"/>
    <property type="project" value="InterPro"/>
</dbReference>
<gene>
    <name evidence="14" type="primary">msbA</name>
    <name evidence="14" type="ORF">I6G47_06705</name>
    <name evidence="15" type="ORF">SAMN05421547_113112</name>
</gene>
<dbReference type="AlphaFoldDB" id="A0A1H3QRP8"/>
<reference evidence="14 17" key="2">
    <citation type="submission" date="2020-12" db="EMBL/GenBank/DDBJ databases">
        <title>FDA dAtabase for Regulatory Grade micrObial Sequences (FDA-ARGOS): Supporting development and validation of Infectious Disease Dx tests.</title>
        <authorList>
            <person name="Sproer C."/>
            <person name="Gronow S."/>
            <person name="Severitt S."/>
            <person name="Schroder I."/>
            <person name="Tallon L."/>
            <person name="Sadzewicz L."/>
            <person name="Zhao X."/>
            <person name="Boylan J."/>
            <person name="Ott S."/>
            <person name="Bowen H."/>
            <person name="Vavikolanu K."/>
            <person name="Mehta A."/>
            <person name="Aluvathingal J."/>
            <person name="Nadendla S."/>
            <person name="Lowell S."/>
            <person name="Myers T."/>
            <person name="Yan Y."/>
            <person name="Sichtig H."/>
        </authorList>
    </citation>
    <scope>NUCLEOTIDE SEQUENCE [LARGE SCALE GENOMIC DNA]</scope>
    <source>
        <strain evidence="14 17">FDAARGOS_890</strain>
    </source>
</reference>
<keyword evidence="17" id="KW-1185">Reference proteome</keyword>
<feature type="domain" description="ABC transmembrane type-1" evidence="13">
    <location>
        <begin position="49"/>
        <end position="336"/>
    </location>
</feature>
<evidence type="ECO:0000256" key="10">
    <source>
        <dbReference type="ARBA" id="ARBA00023136"/>
    </source>
</evidence>
<evidence type="ECO:0000313" key="14">
    <source>
        <dbReference type="EMBL" id="QPS82765.1"/>
    </source>
</evidence>
<dbReference type="Gene3D" id="1.20.1560.10">
    <property type="entry name" value="ABC transporter type 1, transmembrane domain"/>
    <property type="match status" value="1"/>
</dbReference>
<feature type="transmembrane region" description="Helical" evidence="11">
    <location>
        <begin position="310"/>
        <end position="328"/>
    </location>
</feature>
<dbReference type="GO" id="GO:0015421">
    <property type="term" value="F:ABC-type oligopeptide transporter activity"/>
    <property type="evidence" value="ECO:0007669"/>
    <property type="project" value="TreeGrafter"/>
</dbReference>
<dbReference type="PANTHER" id="PTHR43394">
    <property type="entry name" value="ATP-DEPENDENT PERMEASE MDL1, MITOCHONDRIAL"/>
    <property type="match status" value="1"/>
</dbReference>
<evidence type="ECO:0000256" key="9">
    <source>
        <dbReference type="ARBA" id="ARBA00023055"/>
    </source>
</evidence>
<dbReference type="SUPFAM" id="SSF52540">
    <property type="entry name" value="P-loop containing nucleoside triphosphate hydrolases"/>
    <property type="match status" value="1"/>
</dbReference>
<dbReference type="FunFam" id="3.40.50.300:FF:000221">
    <property type="entry name" value="Multidrug ABC transporter ATP-binding protein"/>
    <property type="match status" value="1"/>
</dbReference>
<keyword evidence="9" id="KW-0445">Lipid transport</keyword>
<keyword evidence="3" id="KW-1003">Cell membrane</keyword>
<accession>A0A1H3QRP8</accession>
<dbReference type="InterPro" id="IPR027417">
    <property type="entry name" value="P-loop_NTPase"/>
</dbReference>
<protein>
    <submittedName>
        <fullName evidence="15">ATP-binding cassette, subfamily B, MsbA</fullName>
    </submittedName>
    <submittedName>
        <fullName evidence="14">Lipid A export permease/ATP-binding protein MsbA</fullName>
    </submittedName>
</protein>
<dbReference type="InterPro" id="IPR011917">
    <property type="entry name" value="ABC_transpr_lipidA"/>
</dbReference>
<dbReference type="PROSITE" id="PS50929">
    <property type="entry name" value="ABC_TM1F"/>
    <property type="match status" value="1"/>
</dbReference>
<evidence type="ECO:0000256" key="4">
    <source>
        <dbReference type="ARBA" id="ARBA00022692"/>
    </source>
</evidence>